<keyword evidence="2" id="KW-0732">Signal</keyword>
<gene>
    <name evidence="3" type="ORF">QYG89_07610</name>
</gene>
<sequence length="386" mass="43595">MQVCKFLMKKSHRFIGGLAAAGLFMVLSACGNQTDSASKEPAVKQTEEASQTAGVSANTKEAENHSDQDNSIEGVLSEAKAKKTVDELMSGIVGTFRDSGEKYRWSNYNNPANFDVLQPELLNYASESFTDGFLRETASDYYCECDQRFFPDTSLDVRFTLHKSTNQMFAASSIEFINDMGDGGNTVYYTVVKENGKWVMDDIKWVAPEKEPMNVTWDELQAYEKQFDPKVELLNESKYDGRKIYIIRYPELDQIKGVYADNTEILYDVPNELLPEALQEKESSEETEEIAQEDASGENQEVTEEAPSGDTLTPEQAEQLVRDHLGFTNQPDISVVYDHDTEEGHYNIHVYKILDKGTEFEHNSTYGWYGVVPETGEIYDSILEGM</sequence>
<dbReference type="EMBL" id="JAUIYO010000004">
    <property type="protein sequence ID" value="MFK2825543.1"/>
    <property type="molecule type" value="Genomic_DNA"/>
</dbReference>
<keyword evidence="4" id="KW-1185">Reference proteome</keyword>
<dbReference type="PROSITE" id="PS51257">
    <property type="entry name" value="PROKAR_LIPOPROTEIN"/>
    <property type="match status" value="1"/>
</dbReference>
<proteinExistence type="predicted"/>
<accession>A0ABW8I7R8</accession>
<reference evidence="3 4" key="1">
    <citation type="submission" date="2023-07" db="EMBL/GenBank/DDBJ databases">
        <title>Bacillus lucianemedeirus sp. nov, a new species isolated from an immunobiological production facility.</title>
        <authorList>
            <person name="Costa L.V."/>
            <person name="Miranda R.V.S.L."/>
            <person name="Brandao M.L.L."/>
            <person name="Reis C.M.F."/>
            <person name="Frazao A.M."/>
            <person name="Cruz F.V."/>
            <person name="Baio P.V.P."/>
            <person name="Veras J.F.C."/>
            <person name="Ramos J.N."/>
            <person name="Vieira V."/>
        </authorList>
    </citation>
    <scope>NUCLEOTIDE SEQUENCE [LARGE SCALE GENOMIC DNA]</scope>
    <source>
        <strain evidence="3 4">B190/17</strain>
    </source>
</reference>
<evidence type="ECO:0000256" key="2">
    <source>
        <dbReference type="SAM" id="SignalP"/>
    </source>
</evidence>
<feature type="region of interest" description="Disordered" evidence="1">
    <location>
        <begin position="279"/>
        <end position="313"/>
    </location>
</feature>
<dbReference type="RefSeq" id="WP_404316226.1">
    <property type="nucleotide sequence ID" value="NZ_JAUIYO010000004.1"/>
</dbReference>
<feature type="chain" id="PRO_5045813222" evidence="2">
    <location>
        <begin position="32"/>
        <end position="386"/>
    </location>
</feature>
<organism evidence="3 4">
    <name type="scientific">Bacillus lumedeiriae</name>
    <dbReference type="NCBI Taxonomy" id="3058829"/>
    <lineage>
        <taxon>Bacteria</taxon>
        <taxon>Bacillati</taxon>
        <taxon>Bacillota</taxon>
        <taxon>Bacilli</taxon>
        <taxon>Bacillales</taxon>
        <taxon>Bacillaceae</taxon>
        <taxon>Bacillus</taxon>
    </lineage>
</organism>
<feature type="compositionally biased region" description="Basic and acidic residues" evidence="1">
    <location>
        <begin position="37"/>
        <end position="47"/>
    </location>
</feature>
<protein>
    <submittedName>
        <fullName evidence="3">Uncharacterized protein</fullName>
    </submittedName>
</protein>
<comment type="caution">
    <text evidence="3">The sequence shown here is derived from an EMBL/GenBank/DDBJ whole genome shotgun (WGS) entry which is preliminary data.</text>
</comment>
<evidence type="ECO:0000313" key="4">
    <source>
        <dbReference type="Proteomes" id="UP001619911"/>
    </source>
</evidence>
<feature type="compositionally biased region" description="Polar residues" evidence="1">
    <location>
        <begin position="48"/>
        <end position="59"/>
    </location>
</feature>
<feature type="region of interest" description="Disordered" evidence="1">
    <location>
        <begin position="35"/>
        <end position="70"/>
    </location>
</feature>
<name>A0ABW8I7R8_9BACI</name>
<evidence type="ECO:0000313" key="3">
    <source>
        <dbReference type="EMBL" id="MFK2825543.1"/>
    </source>
</evidence>
<feature type="signal peptide" evidence="2">
    <location>
        <begin position="1"/>
        <end position="31"/>
    </location>
</feature>
<dbReference type="Proteomes" id="UP001619911">
    <property type="component" value="Unassembled WGS sequence"/>
</dbReference>
<feature type="compositionally biased region" description="Acidic residues" evidence="1">
    <location>
        <begin position="285"/>
        <end position="304"/>
    </location>
</feature>
<evidence type="ECO:0000256" key="1">
    <source>
        <dbReference type="SAM" id="MobiDB-lite"/>
    </source>
</evidence>